<comment type="caution">
    <text evidence="3">The sequence shown here is derived from an EMBL/GenBank/DDBJ whole genome shotgun (WGS) entry which is preliminary data.</text>
</comment>
<proteinExistence type="inferred from homology"/>
<feature type="domain" description="Sulfatase N-terminal" evidence="2">
    <location>
        <begin position="28"/>
        <end position="350"/>
    </location>
</feature>
<keyword evidence="4" id="KW-1185">Reference proteome</keyword>
<organism evidence="3 4">
    <name type="scientific">Yasminevirus sp. GU-2018</name>
    <dbReference type="NCBI Taxonomy" id="2420051"/>
    <lineage>
        <taxon>Viruses</taxon>
        <taxon>Varidnaviria</taxon>
        <taxon>Bamfordvirae</taxon>
        <taxon>Nucleocytoviricota</taxon>
        <taxon>Megaviricetes</taxon>
        <taxon>Imitervirales</taxon>
        <taxon>Mimiviridae</taxon>
        <taxon>Klosneuvirinae</taxon>
        <taxon>Yasminevirus</taxon>
        <taxon>Yasminevirus saudimassiliense</taxon>
    </lineage>
</organism>
<dbReference type="PANTHER" id="PTHR42693:SF33">
    <property type="entry name" value="ARYLSULFATASE"/>
    <property type="match status" value="1"/>
</dbReference>
<dbReference type="InterPro" id="IPR050738">
    <property type="entry name" value="Sulfatase"/>
</dbReference>
<dbReference type="Proteomes" id="UP000594342">
    <property type="component" value="Unassembled WGS sequence"/>
</dbReference>
<reference evidence="3 4" key="1">
    <citation type="submission" date="2018-10" db="EMBL/GenBank/DDBJ databases">
        <authorList>
            <consortium name="IHU Genomes"/>
        </authorList>
    </citation>
    <scope>NUCLEOTIDE SEQUENCE [LARGE SCALE GENOMIC DNA]</scope>
    <source>
        <strain evidence="3 4">A1</strain>
    </source>
</reference>
<dbReference type="Gene3D" id="3.40.720.10">
    <property type="entry name" value="Alkaline Phosphatase, subunit A"/>
    <property type="match status" value="1"/>
</dbReference>
<protein>
    <submittedName>
        <fullName evidence="3">Arylsulfatase-like</fullName>
    </submittedName>
</protein>
<evidence type="ECO:0000313" key="4">
    <source>
        <dbReference type="Proteomes" id="UP000594342"/>
    </source>
</evidence>
<accession>A0A5K0U9L5</accession>
<dbReference type="InterPro" id="IPR017850">
    <property type="entry name" value="Alkaline_phosphatase_core_sf"/>
</dbReference>
<dbReference type="Gene3D" id="3.30.1120.10">
    <property type="match status" value="1"/>
</dbReference>
<dbReference type="InterPro" id="IPR000917">
    <property type="entry name" value="Sulfatase_N"/>
</dbReference>
<dbReference type="SUPFAM" id="SSF53649">
    <property type="entry name" value="Alkaline phosphatase-like"/>
    <property type="match status" value="1"/>
</dbReference>
<evidence type="ECO:0000256" key="1">
    <source>
        <dbReference type="ARBA" id="ARBA00008779"/>
    </source>
</evidence>
<evidence type="ECO:0000259" key="2">
    <source>
        <dbReference type="Pfam" id="PF00884"/>
    </source>
</evidence>
<dbReference type="PANTHER" id="PTHR42693">
    <property type="entry name" value="ARYLSULFATASE FAMILY MEMBER"/>
    <property type="match status" value="1"/>
</dbReference>
<gene>
    <name evidence="3" type="ORF">YASMINEVIRUS_1198</name>
</gene>
<dbReference type="EMBL" id="UPSH01000001">
    <property type="protein sequence ID" value="VBB18667.1"/>
    <property type="molecule type" value="Genomic_DNA"/>
</dbReference>
<name>A0A5K0U9L5_9VIRU</name>
<dbReference type="Pfam" id="PF14707">
    <property type="entry name" value="Sulfatase_C"/>
    <property type="match status" value="1"/>
</dbReference>
<evidence type="ECO:0000313" key="3">
    <source>
        <dbReference type="EMBL" id="VBB18667.1"/>
    </source>
</evidence>
<dbReference type="GO" id="GO:0004065">
    <property type="term" value="F:arylsulfatase activity"/>
    <property type="evidence" value="ECO:0007669"/>
    <property type="project" value="TreeGrafter"/>
</dbReference>
<comment type="similarity">
    <text evidence="1">Belongs to the sulfatase family.</text>
</comment>
<sequence length="538" mass="61180">MRPTLLLLILLVQCVPTLQSPIPKIPTPNFVIFHIDDLGYGDLNSYGHPTTHTPNIDDLYFDGGVKFAQATTPDSVCTPNRVALLTGRYPIRTGFADNFYRVLYDSSTSSHIPFNVTTFGDVLKKKGYRTALFGKWHAGLNIDSYNDSMALPNSYGFDYYYGVPYGMNPYNDPNNPGPQASTLYENRELIQQPTYMYEFTNNMNNKILDRINDFSKEGLPFLLHINYLQVHTPMFASEEFQNKTLRGSYGDDLLEVDDSVGKIVTYIKSIGQDTDTVYFLLSDNGPYAEEGVDGGSHGLLKGNKGQTWEGGHRTPLIVRYKRYNDLYSTTKNKVYAGVVSSMDLFPTMIRIVNDVKEITTDHQNKKYRPTLNEPILFDGREIDLKDIYLSTPTTKRNLTYSTHRTLFYYCGQRVLAVRNGSYKTHFYTQSWSKPDVQACGYVDGREYGVCGCTDLDITKHDPPLVYNLDKDPGELHLLTQLNFDQYEEVINRAIDSLNVHVKNVVTVENQMNKLPKPSLEPCCDYPKCCCNHHTCNTM</sequence>
<dbReference type="Pfam" id="PF00884">
    <property type="entry name" value="Sulfatase"/>
    <property type="match status" value="1"/>
</dbReference>